<dbReference type="PANTHER" id="PTHR43777:SF1">
    <property type="entry name" value="MOLYBDENUM COFACTOR CYTIDYLYLTRANSFERASE"/>
    <property type="match status" value="1"/>
</dbReference>
<comment type="caution">
    <text evidence="3">The sequence shown here is derived from an EMBL/GenBank/DDBJ whole genome shotgun (WGS) entry which is preliminary data.</text>
</comment>
<proteinExistence type="predicted"/>
<dbReference type="Proteomes" id="UP000319148">
    <property type="component" value="Unassembled WGS sequence"/>
</dbReference>
<keyword evidence="1" id="KW-0460">Magnesium</keyword>
<dbReference type="CDD" id="cd04182">
    <property type="entry name" value="GT_2_like_f"/>
    <property type="match status" value="1"/>
</dbReference>
<dbReference type="AlphaFoldDB" id="A0A501PJG8"/>
<dbReference type="InterPro" id="IPR025877">
    <property type="entry name" value="MobA-like_NTP_Trfase"/>
</dbReference>
<dbReference type="PANTHER" id="PTHR43777">
    <property type="entry name" value="MOLYBDENUM COFACTOR CYTIDYLYLTRANSFERASE"/>
    <property type="match status" value="1"/>
</dbReference>
<evidence type="ECO:0000313" key="4">
    <source>
        <dbReference type="Proteomes" id="UP000319148"/>
    </source>
</evidence>
<evidence type="ECO:0000259" key="2">
    <source>
        <dbReference type="Pfam" id="PF12804"/>
    </source>
</evidence>
<dbReference type="EMBL" id="VFIY01000008">
    <property type="protein sequence ID" value="TPD60151.1"/>
    <property type="molecule type" value="Genomic_DNA"/>
</dbReference>
<name>A0A501PJG8_9PROT</name>
<dbReference type="Pfam" id="PF12804">
    <property type="entry name" value="NTP_transf_3"/>
    <property type="match status" value="1"/>
</dbReference>
<dbReference type="OrthoDB" id="9779263at2"/>
<keyword evidence="4" id="KW-1185">Reference proteome</keyword>
<dbReference type="Gene3D" id="3.90.550.10">
    <property type="entry name" value="Spore Coat Polysaccharide Biosynthesis Protein SpsA, Chain A"/>
    <property type="match status" value="1"/>
</dbReference>
<reference evidence="4" key="1">
    <citation type="submission" date="2019-06" db="EMBL/GenBank/DDBJ databases">
        <title>The complete genome of Emcibacter congregatus ZYLT.</title>
        <authorList>
            <person name="Zhao Z."/>
        </authorList>
    </citation>
    <scope>NUCLEOTIDE SEQUENCE [LARGE SCALE GENOMIC DNA]</scope>
    <source>
        <strain evidence="4">MCCC 1A06723</strain>
    </source>
</reference>
<gene>
    <name evidence="3" type="ORF">FIV46_08835</name>
</gene>
<organism evidence="3 4">
    <name type="scientific">Emcibacter nanhaiensis</name>
    <dbReference type="NCBI Taxonomy" id="1505037"/>
    <lineage>
        <taxon>Bacteria</taxon>
        <taxon>Pseudomonadati</taxon>
        <taxon>Pseudomonadota</taxon>
        <taxon>Alphaproteobacteria</taxon>
        <taxon>Emcibacterales</taxon>
        <taxon>Emcibacteraceae</taxon>
        <taxon>Emcibacter</taxon>
    </lineage>
</organism>
<protein>
    <submittedName>
        <fullName evidence="3">Nucleotidyltransferase family protein</fullName>
    </submittedName>
</protein>
<dbReference type="GO" id="GO:0016779">
    <property type="term" value="F:nucleotidyltransferase activity"/>
    <property type="evidence" value="ECO:0007669"/>
    <property type="project" value="UniProtKB-ARBA"/>
</dbReference>
<feature type="domain" description="MobA-like NTP transferase" evidence="2">
    <location>
        <begin position="16"/>
        <end position="176"/>
    </location>
</feature>
<dbReference type="InterPro" id="IPR029044">
    <property type="entry name" value="Nucleotide-diphossugar_trans"/>
</dbReference>
<evidence type="ECO:0000256" key="1">
    <source>
        <dbReference type="ARBA" id="ARBA00022842"/>
    </source>
</evidence>
<sequence length="207" mass="22987">MRRNRVTTASPDIEIVVLAAGLSRRMGEANKLLLEIDGEPLVRRAVRRYRACAERVIVVLGHEADRVREALSGLDVRCVVNPDYQEGRQSTARAGFQAAAMDGEAVMLALADQPLLEEADIALLIDGFMHSGRDKIFIPYFQGARGNPVIFPASLARDIKADRQVPGCRKFIDAHPELVHRFEVPNNHFMTDIDTPEEAQLFGAMPQ</sequence>
<accession>A0A501PJG8</accession>
<dbReference type="SUPFAM" id="SSF53448">
    <property type="entry name" value="Nucleotide-diphospho-sugar transferases"/>
    <property type="match status" value="1"/>
</dbReference>
<evidence type="ECO:0000313" key="3">
    <source>
        <dbReference type="EMBL" id="TPD60151.1"/>
    </source>
</evidence>
<keyword evidence="3" id="KW-0808">Transferase</keyword>